<keyword evidence="3" id="KW-0812">Transmembrane</keyword>
<dbReference type="CDD" id="cd06257">
    <property type="entry name" value="DnaJ"/>
    <property type="match status" value="1"/>
</dbReference>
<feature type="transmembrane region" description="Helical" evidence="3">
    <location>
        <begin position="394"/>
        <end position="417"/>
    </location>
</feature>
<dbReference type="EMBL" id="DXIQ01000008">
    <property type="protein sequence ID" value="HIV37657.1"/>
    <property type="molecule type" value="Genomic_DNA"/>
</dbReference>
<feature type="transmembrane region" description="Helical" evidence="3">
    <location>
        <begin position="309"/>
        <end position="327"/>
    </location>
</feature>
<name>A0A9D1PAH1_9FIRM</name>
<feature type="transmembrane region" description="Helical" evidence="3">
    <location>
        <begin position="333"/>
        <end position="349"/>
    </location>
</feature>
<keyword evidence="3" id="KW-0472">Membrane</keyword>
<keyword evidence="1" id="KW-0235">DNA replication</keyword>
<proteinExistence type="predicted"/>
<sequence length="431" mass="51854">MDKLTAQKILGVSPQASKREIKKAYAAMLRMYHPEDYPEEFQKIQEAYETLNKGGFPGEGSGNDGFSEGAFSENEGFRKEEEWQEEQEQKEENRGEQSEDDWEDAWESLDKDEEAWKKRQQEEQERRQQQEEQERRQQQEEQERRRQQEELRKRQQEEEYRRARQQKEEYRRKIQEEEYRKAREELDFEKIEWKAREEKKLKEKETIAAALKDLELIVNTSSRRHRLKSYEEFFAKEEYKEVLFMPECVEGVCQILENTWLKREVYDIFAREYHMREYKPEQLKPGARKLYHILDEHCKFGKKRHKYQIGAGIFVAVLVLLRSLMRATDDNDWFYFLLVLVTAGLYWGYHGLLKYYSRWRIHIIYSLGITVSQFIMLMADAYTPLLGNRDAGEVFGAMVFLGGSLYFIVTVAAYVIARISHKIRRTKEKNK</sequence>
<dbReference type="PRINTS" id="PR00625">
    <property type="entry name" value="JDOMAIN"/>
</dbReference>
<reference evidence="5" key="2">
    <citation type="submission" date="2021-04" db="EMBL/GenBank/DDBJ databases">
        <authorList>
            <person name="Gilroy R."/>
        </authorList>
    </citation>
    <scope>NUCLEOTIDE SEQUENCE</scope>
    <source>
        <strain evidence="5">CHK195-9823</strain>
    </source>
</reference>
<feature type="region of interest" description="Disordered" evidence="2">
    <location>
        <begin position="50"/>
        <end position="140"/>
    </location>
</feature>
<dbReference type="AlphaFoldDB" id="A0A9D1PAH1"/>
<dbReference type="Proteomes" id="UP000886814">
    <property type="component" value="Unassembled WGS sequence"/>
</dbReference>
<organism evidence="5 6">
    <name type="scientific">Candidatus Blautia stercorigallinarum</name>
    <dbReference type="NCBI Taxonomy" id="2838501"/>
    <lineage>
        <taxon>Bacteria</taxon>
        <taxon>Bacillati</taxon>
        <taxon>Bacillota</taxon>
        <taxon>Clostridia</taxon>
        <taxon>Lachnospirales</taxon>
        <taxon>Lachnospiraceae</taxon>
        <taxon>Blautia</taxon>
    </lineage>
</organism>
<feature type="compositionally biased region" description="Acidic residues" evidence="2">
    <location>
        <begin position="98"/>
        <end position="113"/>
    </location>
</feature>
<feature type="domain" description="J" evidence="4">
    <location>
        <begin position="5"/>
        <end position="67"/>
    </location>
</feature>
<dbReference type="PANTHER" id="PTHR44240">
    <property type="entry name" value="DNAJ DOMAIN (PROKARYOTIC HEAT SHOCK PROTEIN)-RELATED"/>
    <property type="match status" value="1"/>
</dbReference>
<evidence type="ECO:0000256" key="3">
    <source>
        <dbReference type="SAM" id="Phobius"/>
    </source>
</evidence>
<feature type="compositionally biased region" description="Basic and acidic residues" evidence="2">
    <location>
        <begin position="114"/>
        <end position="140"/>
    </location>
</feature>
<comment type="caution">
    <text evidence="5">The sequence shown here is derived from an EMBL/GenBank/DDBJ whole genome shotgun (WGS) entry which is preliminary data.</text>
</comment>
<keyword evidence="3" id="KW-1133">Transmembrane helix</keyword>
<dbReference type="SUPFAM" id="SSF46565">
    <property type="entry name" value="Chaperone J-domain"/>
    <property type="match status" value="1"/>
</dbReference>
<dbReference type="SMART" id="SM00271">
    <property type="entry name" value="DnaJ"/>
    <property type="match status" value="1"/>
</dbReference>
<accession>A0A9D1PAH1</accession>
<evidence type="ECO:0000256" key="1">
    <source>
        <dbReference type="ARBA" id="ARBA00022705"/>
    </source>
</evidence>
<evidence type="ECO:0000313" key="6">
    <source>
        <dbReference type="Proteomes" id="UP000886814"/>
    </source>
</evidence>
<gene>
    <name evidence="5" type="ORF">H9747_01440</name>
</gene>
<feature type="transmembrane region" description="Helical" evidence="3">
    <location>
        <begin position="361"/>
        <end position="382"/>
    </location>
</feature>
<dbReference type="GO" id="GO:0006260">
    <property type="term" value="P:DNA replication"/>
    <property type="evidence" value="ECO:0007669"/>
    <property type="project" value="UniProtKB-KW"/>
</dbReference>
<dbReference type="Pfam" id="PF00226">
    <property type="entry name" value="DnaJ"/>
    <property type="match status" value="1"/>
</dbReference>
<dbReference type="InterPro" id="IPR001623">
    <property type="entry name" value="DnaJ_domain"/>
</dbReference>
<protein>
    <submittedName>
        <fullName evidence="5">DnaJ domain-containing protein</fullName>
    </submittedName>
</protein>
<evidence type="ECO:0000313" key="5">
    <source>
        <dbReference type="EMBL" id="HIV37657.1"/>
    </source>
</evidence>
<evidence type="ECO:0000256" key="2">
    <source>
        <dbReference type="SAM" id="MobiDB-lite"/>
    </source>
</evidence>
<dbReference type="PROSITE" id="PS50076">
    <property type="entry name" value="DNAJ_2"/>
    <property type="match status" value="1"/>
</dbReference>
<dbReference type="Gene3D" id="1.10.287.110">
    <property type="entry name" value="DnaJ domain"/>
    <property type="match status" value="1"/>
</dbReference>
<reference evidence="5" key="1">
    <citation type="journal article" date="2021" name="PeerJ">
        <title>Extensive microbial diversity within the chicken gut microbiome revealed by metagenomics and culture.</title>
        <authorList>
            <person name="Gilroy R."/>
            <person name="Ravi A."/>
            <person name="Getino M."/>
            <person name="Pursley I."/>
            <person name="Horton D.L."/>
            <person name="Alikhan N.F."/>
            <person name="Baker D."/>
            <person name="Gharbi K."/>
            <person name="Hall N."/>
            <person name="Watson M."/>
            <person name="Adriaenssens E.M."/>
            <person name="Foster-Nyarko E."/>
            <person name="Jarju S."/>
            <person name="Secka A."/>
            <person name="Antonio M."/>
            <person name="Oren A."/>
            <person name="Chaudhuri R.R."/>
            <person name="La Ragione R."/>
            <person name="Hildebrand F."/>
            <person name="Pallen M.J."/>
        </authorList>
    </citation>
    <scope>NUCLEOTIDE SEQUENCE</scope>
    <source>
        <strain evidence="5">CHK195-9823</strain>
    </source>
</reference>
<dbReference type="InterPro" id="IPR052276">
    <property type="entry name" value="Diphthamide-biosynth_chaperone"/>
</dbReference>
<dbReference type="PANTHER" id="PTHR44240:SF10">
    <property type="entry name" value="J DOMAIN-CONTAINING PROTEIN"/>
    <property type="match status" value="1"/>
</dbReference>
<evidence type="ECO:0000259" key="4">
    <source>
        <dbReference type="PROSITE" id="PS50076"/>
    </source>
</evidence>
<dbReference type="InterPro" id="IPR036869">
    <property type="entry name" value="J_dom_sf"/>
</dbReference>